<dbReference type="Pfam" id="PF21447">
    <property type="entry name" value="Ppx-GppA_III"/>
    <property type="match status" value="1"/>
</dbReference>
<dbReference type="PANTHER" id="PTHR30005:SF0">
    <property type="entry name" value="RETROGRADE REGULATION PROTEIN 2"/>
    <property type="match status" value="1"/>
</dbReference>
<evidence type="ECO:0000259" key="2">
    <source>
        <dbReference type="Pfam" id="PF02541"/>
    </source>
</evidence>
<dbReference type="InterPro" id="IPR050273">
    <property type="entry name" value="GppA/Ppx_hydrolase"/>
</dbReference>
<dbReference type="PIRSF" id="PIRSF001267">
    <property type="entry name" value="Pyrophosphatase_GppA_Ppx"/>
    <property type="match status" value="1"/>
</dbReference>
<dbReference type="SUPFAM" id="SSF109604">
    <property type="entry name" value="HD-domain/PDEase-like"/>
    <property type="match status" value="1"/>
</dbReference>
<dbReference type="CDD" id="cd24053">
    <property type="entry name" value="ASKHA_NBD_EcPPX-GppA-like"/>
    <property type="match status" value="1"/>
</dbReference>
<evidence type="ECO:0000313" key="5">
    <source>
        <dbReference type="Proteomes" id="UP001569414"/>
    </source>
</evidence>
<organism evidence="4 5">
    <name type="scientific">Microbulbifer echini</name>
    <dbReference type="NCBI Taxonomy" id="1529067"/>
    <lineage>
        <taxon>Bacteria</taxon>
        <taxon>Pseudomonadati</taxon>
        <taxon>Pseudomonadota</taxon>
        <taxon>Gammaproteobacteria</taxon>
        <taxon>Cellvibrionales</taxon>
        <taxon>Microbulbiferaceae</taxon>
        <taxon>Microbulbifer</taxon>
    </lineage>
</organism>
<protein>
    <submittedName>
        <fullName evidence="4">Ppx/GppA family phosphatase</fullName>
    </submittedName>
</protein>
<name>A0ABV4NJ17_9GAMM</name>
<evidence type="ECO:0000256" key="1">
    <source>
        <dbReference type="ARBA" id="ARBA00022801"/>
    </source>
</evidence>
<dbReference type="SUPFAM" id="SSF53067">
    <property type="entry name" value="Actin-like ATPase domain"/>
    <property type="match status" value="2"/>
</dbReference>
<evidence type="ECO:0000259" key="3">
    <source>
        <dbReference type="Pfam" id="PF21447"/>
    </source>
</evidence>
<accession>A0ABV4NJ17</accession>
<dbReference type="Gene3D" id="3.30.420.40">
    <property type="match status" value="1"/>
</dbReference>
<dbReference type="InterPro" id="IPR048950">
    <property type="entry name" value="Ppx_GppA_C"/>
</dbReference>
<dbReference type="InterPro" id="IPR030673">
    <property type="entry name" value="PyroPPase_GppA_Ppx"/>
</dbReference>
<dbReference type="Pfam" id="PF02541">
    <property type="entry name" value="Ppx-GppA"/>
    <property type="match status" value="1"/>
</dbReference>
<dbReference type="Proteomes" id="UP001569414">
    <property type="component" value="Unassembled WGS sequence"/>
</dbReference>
<keyword evidence="1" id="KW-0378">Hydrolase</keyword>
<proteinExistence type="predicted"/>
<feature type="domain" description="Ppx/GppA phosphatase C-terminal" evidence="3">
    <location>
        <begin position="311"/>
        <end position="476"/>
    </location>
</feature>
<evidence type="ECO:0000313" key="4">
    <source>
        <dbReference type="EMBL" id="MFA0789265.1"/>
    </source>
</evidence>
<feature type="domain" description="Ppx/GppA phosphatase N-terminal" evidence="2">
    <location>
        <begin position="28"/>
        <end position="302"/>
    </location>
</feature>
<dbReference type="Gene3D" id="3.30.420.150">
    <property type="entry name" value="Exopolyphosphatase. Domain 2"/>
    <property type="match status" value="1"/>
</dbReference>
<dbReference type="Gene3D" id="1.10.3210.10">
    <property type="entry name" value="Hypothetical protein af1432"/>
    <property type="match status" value="1"/>
</dbReference>
<gene>
    <name evidence="4" type="ORF">ACCI51_01830</name>
</gene>
<keyword evidence="5" id="KW-1185">Reference proteome</keyword>
<dbReference type="PANTHER" id="PTHR30005">
    <property type="entry name" value="EXOPOLYPHOSPHATASE"/>
    <property type="match status" value="1"/>
</dbReference>
<dbReference type="EMBL" id="JBGMEL010000001">
    <property type="protein sequence ID" value="MFA0789265.1"/>
    <property type="molecule type" value="Genomic_DNA"/>
</dbReference>
<reference evidence="4 5" key="1">
    <citation type="submission" date="2024-08" db="EMBL/GenBank/DDBJ databases">
        <authorList>
            <person name="Ishaq N."/>
        </authorList>
    </citation>
    <scope>NUCLEOTIDE SEQUENCE [LARGE SCALE GENOMIC DNA]</scope>
    <source>
        <strain evidence="4 5">JCM 30400</strain>
    </source>
</reference>
<dbReference type="InterPro" id="IPR003695">
    <property type="entry name" value="Ppx_GppA_N"/>
</dbReference>
<dbReference type="InterPro" id="IPR043129">
    <property type="entry name" value="ATPase_NBD"/>
</dbReference>
<comment type="caution">
    <text evidence="4">The sequence shown here is derived from an EMBL/GenBank/DDBJ whole genome shotgun (WGS) entry which is preliminary data.</text>
</comment>
<sequence>MPTQMPIERFAALDLGSNSFHLLLAEFRGQRMVRLHTDRAMVRLAEGLDADHNLDPAVSERALAALTRFQPVLQKLPADHIRVVGTNTLRAAAAKADGFLEEAESILGVPVETISGIEEARLIYSGVMAAADGPPRLRCIIDIGGGSTELVRGSEAPQQLQSLDLGCVSFSKRYFADGLISENTVNHFTRAQRAARAELQELQHMAAGAEVIGCSGSVKAVARVFNDGEVAEILREDIDRLASEVSQVEHIADLNLPGLDEERRPVFAAGLAILHAIFCELDIQRMEVSPYAIREGIVHDLAGRLHGGDRRANTVEAAVQRWQIDQNQVRRVNDTALKLLHQLRLEYSQEGRQRLRWAIQLHEVGLALTHSSFRKLGAYMIKHADMAGFSRDEQEHLAYLVRNQRGGIKPPKEHYGFHPSPDLLLCLRLACIIHRDRTERTLQGINLADQGDAYRLQIERAWLDSSPAIEELLYQEEQHWQSQSHPLRLLAV</sequence>